<evidence type="ECO:0000313" key="2">
    <source>
        <dbReference type="EMBL" id="OIR02203.1"/>
    </source>
</evidence>
<comment type="caution">
    <text evidence="2">The sequence shown here is derived from an EMBL/GenBank/DDBJ whole genome shotgun (WGS) entry which is preliminary data.</text>
</comment>
<dbReference type="EMBL" id="MLJW01000077">
    <property type="protein sequence ID" value="OIR02203.1"/>
    <property type="molecule type" value="Genomic_DNA"/>
</dbReference>
<dbReference type="SUPFAM" id="SSF56281">
    <property type="entry name" value="Metallo-hydrolase/oxidoreductase"/>
    <property type="match status" value="1"/>
</dbReference>
<dbReference type="EC" id="3.1.4.55" evidence="2"/>
<gene>
    <name evidence="2" type="primary">phnP_2</name>
    <name evidence="2" type="ORF">GALL_158230</name>
</gene>
<name>A0A1J5S2H5_9ZZZZ</name>
<dbReference type="InterPro" id="IPR017693">
    <property type="entry name" value="Phosphonate_metab_PhnP"/>
</dbReference>
<organism evidence="2">
    <name type="scientific">mine drainage metagenome</name>
    <dbReference type="NCBI Taxonomy" id="410659"/>
    <lineage>
        <taxon>unclassified sequences</taxon>
        <taxon>metagenomes</taxon>
        <taxon>ecological metagenomes</taxon>
    </lineage>
</organism>
<dbReference type="Pfam" id="PF12706">
    <property type="entry name" value="Lactamase_B_2"/>
    <property type="match status" value="1"/>
</dbReference>
<dbReference type="InterPro" id="IPR035682">
    <property type="entry name" value="PhnP_MBL"/>
</dbReference>
<dbReference type="CDD" id="cd07736">
    <property type="entry name" value="PhnP-like_MBL-fold"/>
    <property type="match status" value="1"/>
</dbReference>
<dbReference type="SMART" id="SM00849">
    <property type="entry name" value="Lactamase_B"/>
    <property type="match status" value="1"/>
</dbReference>
<proteinExistence type="predicted"/>
<dbReference type="InterPro" id="IPR036866">
    <property type="entry name" value="RibonucZ/Hydroxyglut_hydro"/>
</dbReference>
<protein>
    <submittedName>
        <fullName evidence="2">Phosphoribosyl 1,2-cyclic phosphodiesterase</fullName>
        <ecNumber evidence="2">3.1.4.55</ecNumber>
    </submittedName>
</protein>
<dbReference type="AlphaFoldDB" id="A0A1J5S2H5"/>
<sequence length="253" mass="27550">MRLTFLGTGAAGGVPLWGCDCAVCVRARVDSSVRRQPNCALLEAGETRLLIDAGVMDVAERFPPGALNAVLVTHFHADHVQGLFHLRWGRGALDVYAPHDSEGCADLYKSPGPLKFKHLSKFEKLTLDDVTITAVPLVHSKPTLGYCIEHDGARLAFLSDCRELPPATLAFLQRWQPHTICLDCTFPPGAEQPRNHFDLPEAIALSQCLPASKMVLMHIGHKLDAWLEGRPDALPDGVRLARDGEPLVCVGTP</sequence>
<dbReference type="NCBIfam" id="TIGR03307">
    <property type="entry name" value="PhnP"/>
    <property type="match status" value="1"/>
</dbReference>
<evidence type="ECO:0000259" key="1">
    <source>
        <dbReference type="SMART" id="SM00849"/>
    </source>
</evidence>
<reference evidence="2" key="1">
    <citation type="submission" date="2016-10" db="EMBL/GenBank/DDBJ databases">
        <title>Sequence of Gallionella enrichment culture.</title>
        <authorList>
            <person name="Poehlein A."/>
            <person name="Muehling M."/>
            <person name="Daniel R."/>
        </authorList>
    </citation>
    <scope>NUCLEOTIDE SEQUENCE</scope>
</reference>
<feature type="domain" description="Metallo-beta-lactamase" evidence="1">
    <location>
        <begin position="36"/>
        <end position="218"/>
    </location>
</feature>
<keyword evidence="2" id="KW-0378">Hydrolase</keyword>
<dbReference type="InterPro" id="IPR001279">
    <property type="entry name" value="Metallo-B-lactamas"/>
</dbReference>
<dbReference type="GO" id="GO:0019700">
    <property type="term" value="P:organic phosphonate catabolic process"/>
    <property type="evidence" value="ECO:0007669"/>
    <property type="project" value="InterPro"/>
</dbReference>
<accession>A0A1J5S2H5</accession>
<dbReference type="GO" id="GO:0103043">
    <property type="term" value="F:phosphoribosyl 1,2-cyclic phosphate phosphodiesterase activity"/>
    <property type="evidence" value="ECO:0007669"/>
    <property type="project" value="UniProtKB-EC"/>
</dbReference>
<dbReference type="PANTHER" id="PTHR42663">
    <property type="entry name" value="HYDROLASE C777.06C-RELATED-RELATED"/>
    <property type="match status" value="1"/>
</dbReference>
<dbReference type="Gene3D" id="3.60.15.10">
    <property type="entry name" value="Ribonuclease Z/Hydroxyacylglutathione hydrolase-like"/>
    <property type="match status" value="1"/>
</dbReference>
<dbReference type="PANTHER" id="PTHR42663:SF6">
    <property type="entry name" value="HYDROLASE C777.06C-RELATED"/>
    <property type="match status" value="1"/>
</dbReference>